<reference evidence="2" key="1">
    <citation type="journal article" date="2023" name="G3 (Bethesda)">
        <title>Whole genome assemblies of Zophobas morio and Tenebrio molitor.</title>
        <authorList>
            <person name="Kaur S."/>
            <person name="Stinson S.A."/>
            <person name="diCenzo G.C."/>
        </authorList>
    </citation>
    <scope>NUCLEOTIDE SEQUENCE</scope>
    <source>
        <strain evidence="2">QUZm001</strain>
    </source>
</reference>
<keyword evidence="3" id="KW-1185">Reference proteome</keyword>
<accession>A0AA38I352</accession>
<dbReference type="Proteomes" id="UP001168821">
    <property type="component" value="Unassembled WGS sequence"/>
</dbReference>
<evidence type="ECO:0000313" key="3">
    <source>
        <dbReference type="Proteomes" id="UP001168821"/>
    </source>
</evidence>
<protein>
    <submittedName>
        <fullName evidence="2">Uncharacterized protein</fullName>
    </submittedName>
</protein>
<dbReference type="EMBL" id="JALNTZ010000006">
    <property type="protein sequence ID" value="KAJ3650023.1"/>
    <property type="molecule type" value="Genomic_DNA"/>
</dbReference>
<feature type="region of interest" description="Disordered" evidence="1">
    <location>
        <begin position="88"/>
        <end position="118"/>
    </location>
</feature>
<evidence type="ECO:0000256" key="1">
    <source>
        <dbReference type="SAM" id="MobiDB-lite"/>
    </source>
</evidence>
<evidence type="ECO:0000313" key="2">
    <source>
        <dbReference type="EMBL" id="KAJ3650023.1"/>
    </source>
</evidence>
<sequence>MAVKSTTKIFIGGTSGVWLFLHYDGDSIPSKSTVAQCLDKQAVTGKLAVESRLCTEADSVTSYRRSLTPILNLVLFYRQALSPITPRVPRRADRYGRNSQLGPGYVQKPTALRHLDRP</sequence>
<organism evidence="2 3">
    <name type="scientific">Zophobas morio</name>
    <dbReference type="NCBI Taxonomy" id="2755281"/>
    <lineage>
        <taxon>Eukaryota</taxon>
        <taxon>Metazoa</taxon>
        <taxon>Ecdysozoa</taxon>
        <taxon>Arthropoda</taxon>
        <taxon>Hexapoda</taxon>
        <taxon>Insecta</taxon>
        <taxon>Pterygota</taxon>
        <taxon>Neoptera</taxon>
        <taxon>Endopterygota</taxon>
        <taxon>Coleoptera</taxon>
        <taxon>Polyphaga</taxon>
        <taxon>Cucujiformia</taxon>
        <taxon>Tenebrionidae</taxon>
        <taxon>Zophobas</taxon>
    </lineage>
</organism>
<dbReference type="AlphaFoldDB" id="A0AA38I352"/>
<gene>
    <name evidence="2" type="ORF">Zmor_021735</name>
</gene>
<name>A0AA38I352_9CUCU</name>
<proteinExistence type="predicted"/>
<comment type="caution">
    <text evidence="2">The sequence shown here is derived from an EMBL/GenBank/DDBJ whole genome shotgun (WGS) entry which is preliminary data.</text>
</comment>